<accession>A0ABR2UJ64</accession>
<dbReference type="EMBL" id="JARVKF010000427">
    <property type="protein sequence ID" value="KAK9414416.1"/>
    <property type="molecule type" value="Genomic_DNA"/>
</dbReference>
<sequence>MLLRKLLLHRASAGLRGQLNHGLTAHVSLLTDEEMNPLFSRLDMNTYTHPNPIDQALSDWQLATLTELFTTGKVPCPETSMLTADGGEGQAARTPANPPLPYRVSLQLERPVSALAGSVQGRQAPSWRLRISPPAEFQAWP</sequence>
<proteinExistence type="predicted"/>
<reference evidence="2 3" key="1">
    <citation type="journal article" date="2024" name="J. Plant Pathol.">
        <title>Sequence and assembly of the genome of Seiridium unicorne, isolate CBS 538.82, causal agent of cypress canker disease.</title>
        <authorList>
            <person name="Scali E."/>
            <person name="Rocca G.D."/>
            <person name="Danti R."/>
            <person name="Garbelotto M."/>
            <person name="Barberini S."/>
            <person name="Baroncelli R."/>
            <person name="Emiliani G."/>
        </authorList>
    </citation>
    <scope>NUCLEOTIDE SEQUENCE [LARGE SCALE GENOMIC DNA]</scope>
    <source>
        <strain evidence="2 3">BM-138-508</strain>
    </source>
</reference>
<name>A0ABR2UJ64_9PEZI</name>
<organism evidence="2 3">
    <name type="scientific">Seiridium unicorne</name>
    <dbReference type="NCBI Taxonomy" id="138068"/>
    <lineage>
        <taxon>Eukaryota</taxon>
        <taxon>Fungi</taxon>
        <taxon>Dikarya</taxon>
        <taxon>Ascomycota</taxon>
        <taxon>Pezizomycotina</taxon>
        <taxon>Sordariomycetes</taxon>
        <taxon>Xylariomycetidae</taxon>
        <taxon>Amphisphaeriales</taxon>
        <taxon>Sporocadaceae</taxon>
        <taxon>Seiridium</taxon>
    </lineage>
</organism>
<feature type="region of interest" description="Disordered" evidence="1">
    <location>
        <begin position="79"/>
        <end position="100"/>
    </location>
</feature>
<protein>
    <submittedName>
        <fullName evidence="2">Uncharacterized protein</fullName>
    </submittedName>
</protein>
<evidence type="ECO:0000313" key="2">
    <source>
        <dbReference type="EMBL" id="KAK9414416.1"/>
    </source>
</evidence>
<comment type="caution">
    <text evidence="2">The sequence shown here is derived from an EMBL/GenBank/DDBJ whole genome shotgun (WGS) entry which is preliminary data.</text>
</comment>
<evidence type="ECO:0000256" key="1">
    <source>
        <dbReference type="SAM" id="MobiDB-lite"/>
    </source>
</evidence>
<dbReference type="Proteomes" id="UP001408356">
    <property type="component" value="Unassembled WGS sequence"/>
</dbReference>
<gene>
    <name evidence="2" type="ORF">SUNI508_11258</name>
</gene>
<keyword evidence="3" id="KW-1185">Reference proteome</keyword>
<evidence type="ECO:0000313" key="3">
    <source>
        <dbReference type="Proteomes" id="UP001408356"/>
    </source>
</evidence>